<name>I1PVY7_ORYGL</name>
<accession>I1PVY7</accession>
<dbReference type="HOGENOM" id="CLU_153488_1_0_1"/>
<evidence type="ECO:0000313" key="3">
    <source>
        <dbReference type="Proteomes" id="UP000007306"/>
    </source>
</evidence>
<evidence type="ECO:0000313" key="2">
    <source>
        <dbReference type="EnsemblPlants" id="ORGLA05G0153500.1"/>
    </source>
</evidence>
<evidence type="ECO:0000256" key="1">
    <source>
        <dbReference type="SAM" id="MobiDB-lite"/>
    </source>
</evidence>
<dbReference type="AlphaFoldDB" id="I1PVY7"/>
<keyword evidence="3" id="KW-1185">Reference proteome</keyword>
<organism evidence="2 3">
    <name type="scientific">Oryza glaberrima</name>
    <name type="common">African rice</name>
    <dbReference type="NCBI Taxonomy" id="4538"/>
    <lineage>
        <taxon>Eukaryota</taxon>
        <taxon>Viridiplantae</taxon>
        <taxon>Streptophyta</taxon>
        <taxon>Embryophyta</taxon>
        <taxon>Tracheophyta</taxon>
        <taxon>Spermatophyta</taxon>
        <taxon>Magnoliopsida</taxon>
        <taxon>Liliopsida</taxon>
        <taxon>Poales</taxon>
        <taxon>Poaceae</taxon>
        <taxon>BOP clade</taxon>
        <taxon>Oryzoideae</taxon>
        <taxon>Oryzeae</taxon>
        <taxon>Oryzinae</taxon>
        <taxon>Oryza</taxon>
    </lineage>
</organism>
<dbReference type="EnsemblPlants" id="ORGLA05G0153500.1">
    <property type="protein sequence ID" value="ORGLA05G0153500.1"/>
    <property type="gene ID" value="ORGLA05G0153500"/>
</dbReference>
<protein>
    <submittedName>
        <fullName evidence="2">Uncharacterized protein</fullName>
    </submittedName>
</protein>
<reference evidence="2" key="1">
    <citation type="submission" date="2015-06" db="UniProtKB">
        <authorList>
            <consortium name="EnsemblPlants"/>
        </authorList>
    </citation>
    <scope>IDENTIFICATION</scope>
</reference>
<feature type="region of interest" description="Disordered" evidence="1">
    <location>
        <begin position="1"/>
        <end position="22"/>
    </location>
</feature>
<dbReference type="Proteomes" id="UP000007306">
    <property type="component" value="Chromosome 5"/>
</dbReference>
<dbReference type="Gramene" id="ORGLA05G0153500.1">
    <property type="protein sequence ID" value="ORGLA05G0153500.1"/>
    <property type="gene ID" value="ORGLA05G0153500"/>
</dbReference>
<sequence>MPPSLKPRRQASMSAPRPSAGAATVCCGWYPSITVRRSSRSAITVVPWCAHGQHTNCLMKCMIEVHSCYCFNPYYYLIFTLFFTVCCDLKLCLCKLKLNCSLVSNTSYGADKYFIFAG</sequence>
<reference evidence="2 3" key="2">
    <citation type="submission" date="2018-04" db="EMBL/GenBank/DDBJ databases">
        <title>OglaRS2 (Oryza glaberrima Reference Sequence Version 2).</title>
        <authorList>
            <person name="Zhang J."/>
            <person name="Kudrna D."/>
            <person name="Lee S."/>
            <person name="Talag J."/>
            <person name="Rajasekar S."/>
            <person name="Wing R.A."/>
        </authorList>
    </citation>
    <scope>NUCLEOTIDE SEQUENCE [LARGE SCALE GENOMIC DNA]</scope>
    <source>
        <strain evidence="2 3">cv. IRGC 96717</strain>
    </source>
</reference>
<proteinExistence type="predicted"/>